<evidence type="ECO:0000313" key="8">
    <source>
        <dbReference type="Proteomes" id="UP000031246"/>
    </source>
</evidence>
<dbReference type="InterPro" id="IPR058792">
    <property type="entry name" value="Beta-barrel_RND_2"/>
</dbReference>
<sequence length="399" mass="43090">MKKKTIFIIIGIAIALFAVWYFALRKKEQVVVLESERPKMGYISENVTATGKVQPVDTVAVGTQVSGTIKTLYANFNSKVKKGQLLAELDKTLFEATVNQYQANLVSAQSALIYQEGNFSRQSNLYKVGAISKADYDNALYTYTASKASVNSIRAQLASAQKNLSLASIYSPIDGTVLSRSVSEGTTVAASFSTPTIFSIAKDLTKMQVEASVDEADVGDISKGERATFTVDAFLNDTFKGTIQEIRLSPSISSNVVTYKTIINTSNDANKLKPGMTANITIYAKEVNNALLIPTKAIKFAPDSTLAGKYHLSWINPEKKPAGADEAYVWVQKGAHELVQKKIKTGINDNTHVEVLSGLSTADLVVTNAEHAGKGQAGTVSQAQSSPFMPKRPGGNRRK</sequence>
<keyword evidence="3" id="KW-0812">Transmembrane</keyword>
<feature type="transmembrane region" description="Helical" evidence="3">
    <location>
        <begin position="6"/>
        <end position="24"/>
    </location>
</feature>
<feature type="region of interest" description="Disordered" evidence="2">
    <location>
        <begin position="373"/>
        <end position="399"/>
    </location>
</feature>
<evidence type="ECO:0000313" key="7">
    <source>
        <dbReference type="EMBL" id="KIA96464.1"/>
    </source>
</evidence>
<dbReference type="PANTHER" id="PTHR30469:SF33">
    <property type="entry name" value="SLR1207 PROTEIN"/>
    <property type="match status" value="1"/>
</dbReference>
<dbReference type="Pfam" id="PF25917">
    <property type="entry name" value="BSH_RND"/>
    <property type="match status" value="1"/>
</dbReference>
<proteinExistence type="inferred from homology"/>
<comment type="caution">
    <text evidence="7">The sequence shown here is derived from an EMBL/GenBank/DDBJ whole genome shotgun (WGS) entry which is preliminary data.</text>
</comment>
<dbReference type="Proteomes" id="UP000031246">
    <property type="component" value="Unassembled WGS sequence"/>
</dbReference>
<evidence type="ECO:0000259" key="6">
    <source>
        <dbReference type="Pfam" id="PF25954"/>
    </source>
</evidence>
<feature type="compositionally biased region" description="Polar residues" evidence="2">
    <location>
        <begin position="378"/>
        <end position="387"/>
    </location>
</feature>
<dbReference type="Pfam" id="PF25876">
    <property type="entry name" value="HH_MFP_RND"/>
    <property type="match status" value="1"/>
</dbReference>
<reference evidence="7 8" key="1">
    <citation type="submission" date="2014-10" db="EMBL/GenBank/DDBJ databases">
        <title>Pedobacter Kyungheensis.</title>
        <authorList>
            <person name="Anderson B.M."/>
            <person name="Newman J.D."/>
        </authorList>
    </citation>
    <scope>NUCLEOTIDE SEQUENCE [LARGE SCALE GENOMIC DNA]</scope>
    <source>
        <strain evidence="7 8">KACC 16221</strain>
    </source>
</reference>
<dbReference type="InterPro" id="IPR058625">
    <property type="entry name" value="MdtA-like_BSH"/>
</dbReference>
<evidence type="ECO:0000256" key="2">
    <source>
        <dbReference type="SAM" id="MobiDB-lite"/>
    </source>
</evidence>
<evidence type="ECO:0000259" key="5">
    <source>
        <dbReference type="Pfam" id="PF25917"/>
    </source>
</evidence>
<name>A0A0C1G8M6_9SPHI</name>
<dbReference type="InterPro" id="IPR058624">
    <property type="entry name" value="MdtA-like_HH"/>
</dbReference>
<dbReference type="OrthoDB" id="9809068at2"/>
<accession>A0A0C1G8M6</accession>
<evidence type="ECO:0000259" key="4">
    <source>
        <dbReference type="Pfam" id="PF25876"/>
    </source>
</evidence>
<feature type="domain" description="CusB-like beta-barrel" evidence="6">
    <location>
        <begin position="209"/>
        <end position="284"/>
    </location>
</feature>
<keyword evidence="3" id="KW-0472">Membrane</keyword>
<dbReference type="NCBIfam" id="TIGR01730">
    <property type="entry name" value="RND_mfp"/>
    <property type="match status" value="1"/>
</dbReference>
<dbReference type="Gene3D" id="2.40.50.100">
    <property type="match status" value="1"/>
</dbReference>
<feature type="domain" description="Multidrug resistance protein MdtA-like alpha-helical hairpin" evidence="4">
    <location>
        <begin position="98"/>
        <end position="165"/>
    </location>
</feature>
<dbReference type="PANTHER" id="PTHR30469">
    <property type="entry name" value="MULTIDRUG RESISTANCE PROTEIN MDTA"/>
    <property type="match status" value="1"/>
</dbReference>
<dbReference type="AlphaFoldDB" id="A0A0C1G8M6"/>
<protein>
    <submittedName>
        <fullName evidence="7">Secretion protein HylD</fullName>
    </submittedName>
</protein>
<gene>
    <name evidence="7" type="ORF">OC25_01540</name>
</gene>
<dbReference type="Gene3D" id="2.40.420.20">
    <property type="match status" value="1"/>
</dbReference>
<dbReference type="Gene3D" id="2.40.30.170">
    <property type="match status" value="1"/>
</dbReference>
<dbReference type="Pfam" id="PF25954">
    <property type="entry name" value="Beta-barrel_RND_2"/>
    <property type="match status" value="1"/>
</dbReference>
<dbReference type="GO" id="GO:1990281">
    <property type="term" value="C:efflux pump complex"/>
    <property type="evidence" value="ECO:0007669"/>
    <property type="project" value="TreeGrafter"/>
</dbReference>
<dbReference type="InterPro" id="IPR006143">
    <property type="entry name" value="RND_pump_MFP"/>
</dbReference>
<dbReference type="EMBL" id="JSYN01000002">
    <property type="protein sequence ID" value="KIA96464.1"/>
    <property type="molecule type" value="Genomic_DNA"/>
</dbReference>
<evidence type="ECO:0000256" key="3">
    <source>
        <dbReference type="SAM" id="Phobius"/>
    </source>
</evidence>
<evidence type="ECO:0000256" key="1">
    <source>
        <dbReference type="ARBA" id="ARBA00009477"/>
    </source>
</evidence>
<comment type="similarity">
    <text evidence="1">Belongs to the membrane fusion protein (MFP) (TC 8.A.1) family.</text>
</comment>
<dbReference type="SUPFAM" id="SSF111369">
    <property type="entry name" value="HlyD-like secretion proteins"/>
    <property type="match status" value="1"/>
</dbReference>
<dbReference type="RefSeq" id="WP_039471023.1">
    <property type="nucleotide sequence ID" value="NZ_JSYN01000002.1"/>
</dbReference>
<keyword evidence="3" id="KW-1133">Transmembrane helix</keyword>
<feature type="domain" description="Multidrug resistance protein MdtA-like barrel-sandwich hybrid" evidence="5">
    <location>
        <begin position="58"/>
        <end position="197"/>
    </location>
</feature>
<organism evidence="7 8">
    <name type="scientific">Pedobacter kyungheensis</name>
    <dbReference type="NCBI Taxonomy" id="1069985"/>
    <lineage>
        <taxon>Bacteria</taxon>
        <taxon>Pseudomonadati</taxon>
        <taxon>Bacteroidota</taxon>
        <taxon>Sphingobacteriia</taxon>
        <taxon>Sphingobacteriales</taxon>
        <taxon>Sphingobacteriaceae</taxon>
        <taxon>Pedobacter</taxon>
    </lineage>
</organism>
<dbReference type="GO" id="GO:0015562">
    <property type="term" value="F:efflux transmembrane transporter activity"/>
    <property type="evidence" value="ECO:0007669"/>
    <property type="project" value="TreeGrafter"/>
</dbReference>
<dbReference type="Gene3D" id="1.10.287.470">
    <property type="entry name" value="Helix hairpin bin"/>
    <property type="match status" value="1"/>
</dbReference>
<keyword evidence="8" id="KW-1185">Reference proteome</keyword>